<evidence type="ECO:0000256" key="1">
    <source>
        <dbReference type="ARBA" id="ARBA00009013"/>
    </source>
</evidence>
<keyword evidence="5" id="KW-1185">Reference proteome</keyword>
<dbReference type="PANTHER" id="PTHR33495:SF14">
    <property type="entry name" value="ANTI-SIGMA FACTOR ANTAGONIST"/>
    <property type="match status" value="1"/>
</dbReference>
<dbReference type="InterPro" id="IPR036513">
    <property type="entry name" value="STAS_dom_sf"/>
</dbReference>
<dbReference type="PROSITE" id="PS50801">
    <property type="entry name" value="STAS"/>
    <property type="match status" value="1"/>
</dbReference>
<dbReference type="NCBIfam" id="TIGR00377">
    <property type="entry name" value="ant_ant_sig"/>
    <property type="match status" value="1"/>
</dbReference>
<proteinExistence type="inferred from homology"/>
<gene>
    <name evidence="4" type="ORF">GURASL_10990</name>
</gene>
<comment type="similarity">
    <text evidence="1 2">Belongs to the anti-sigma-factor antagonist family.</text>
</comment>
<organism evidence="4 5">
    <name type="scientific">Geotalea uraniireducens</name>
    <dbReference type="NCBI Taxonomy" id="351604"/>
    <lineage>
        <taxon>Bacteria</taxon>
        <taxon>Pseudomonadati</taxon>
        <taxon>Thermodesulfobacteriota</taxon>
        <taxon>Desulfuromonadia</taxon>
        <taxon>Geobacterales</taxon>
        <taxon>Geobacteraceae</taxon>
        <taxon>Geotalea</taxon>
    </lineage>
</organism>
<dbReference type="InterPro" id="IPR002645">
    <property type="entry name" value="STAS_dom"/>
</dbReference>
<reference evidence="4 5" key="1">
    <citation type="submission" date="2022-12" db="EMBL/GenBank/DDBJ databases">
        <title>Polyphasic characterization of Geotalea uranireducens NIT-SL11 newly isolated from a complex of sewage sludge and microbially reduced graphene oxide.</title>
        <authorList>
            <person name="Xie L."/>
            <person name="Yoshida N."/>
            <person name="Meng L."/>
        </authorList>
    </citation>
    <scope>NUCLEOTIDE SEQUENCE [LARGE SCALE GENOMIC DNA]</scope>
    <source>
        <strain evidence="4 5">NIT-SL11</strain>
    </source>
</reference>
<dbReference type="PANTHER" id="PTHR33495">
    <property type="entry name" value="ANTI-SIGMA FACTOR ANTAGONIST TM_1081-RELATED-RELATED"/>
    <property type="match status" value="1"/>
</dbReference>
<sequence>MNIEIDMKDGRAVAVICGEIDGKTAPQAQAQLLPVFERTGKLLLEMSGVSYLSSAGLRTLLLLYRQATARSGKVALVGLSEEIRDTMAMTGFLNFFITADSLEAGLKALD</sequence>
<evidence type="ECO:0000313" key="4">
    <source>
        <dbReference type="EMBL" id="BDV42176.1"/>
    </source>
</evidence>
<evidence type="ECO:0000259" key="3">
    <source>
        <dbReference type="PROSITE" id="PS50801"/>
    </source>
</evidence>
<name>A0ABN6VTM7_9BACT</name>
<dbReference type="RefSeq" id="WP_282002465.1">
    <property type="nucleotide sequence ID" value="NZ_AP027151.1"/>
</dbReference>
<dbReference type="Proteomes" id="UP001317705">
    <property type="component" value="Chromosome"/>
</dbReference>
<evidence type="ECO:0000256" key="2">
    <source>
        <dbReference type="RuleBase" id="RU003749"/>
    </source>
</evidence>
<dbReference type="SUPFAM" id="SSF52091">
    <property type="entry name" value="SpoIIaa-like"/>
    <property type="match status" value="1"/>
</dbReference>
<dbReference type="EMBL" id="AP027151">
    <property type="protein sequence ID" value="BDV42176.1"/>
    <property type="molecule type" value="Genomic_DNA"/>
</dbReference>
<feature type="domain" description="STAS" evidence="3">
    <location>
        <begin position="1"/>
        <end position="109"/>
    </location>
</feature>
<evidence type="ECO:0000313" key="5">
    <source>
        <dbReference type="Proteomes" id="UP001317705"/>
    </source>
</evidence>
<dbReference type="Gene3D" id="3.30.750.24">
    <property type="entry name" value="STAS domain"/>
    <property type="match status" value="1"/>
</dbReference>
<dbReference type="Pfam" id="PF01740">
    <property type="entry name" value="STAS"/>
    <property type="match status" value="1"/>
</dbReference>
<dbReference type="InterPro" id="IPR003658">
    <property type="entry name" value="Anti-sigma_ant"/>
</dbReference>
<dbReference type="CDD" id="cd07043">
    <property type="entry name" value="STAS_anti-anti-sigma_factors"/>
    <property type="match status" value="1"/>
</dbReference>
<accession>A0ABN6VTM7</accession>
<protein>
    <recommendedName>
        <fullName evidence="2">Anti-sigma factor antagonist</fullName>
    </recommendedName>
</protein>